<comment type="cofactor">
    <cofactor evidence="1 6">
        <name>pyridoxal 5'-phosphate</name>
        <dbReference type="ChEBI" id="CHEBI:597326"/>
    </cofactor>
</comment>
<evidence type="ECO:0000313" key="9">
    <source>
        <dbReference type="Proteomes" id="UP000198582"/>
    </source>
</evidence>
<dbReference type="Gene3D" id="3.90.1150.10">
    <property type="entry name" value="Aspartate Aminotransferase, domain 1"/>
    <property type="match status" value="2"/>
</dbReference>
<dbReference type="GO" id="GO:0030170">
    <property type="term" value="F:pyridoxal phosphate binding"/>
    <property type="evidence" value="ECO:0007669"/>
    <property type="project" value="InterPro"/>
</dbReference>
<dbReference type="GO" id="GO:0017000">
    <property type="term" value="P:antibiotic biosynthetic process"/>
    <property type="evidence" value="ECO:0007669"/>
    <property type="project" value="UniProtKB-KW"/>
</dbReference>
<dbReference type="InterPro" id="IPR000277">
    <property type="entry name" value="Cys/Met-Metab_PyrdxlP-dep_enz"/>
</dbReference>
<keyword evidence="3 5" id="KW-0663">Pyridoxal phosphate</keyword>
<dbReference type="PIRSF" id="PIRSF001434">
    <property type="entry name" value="CGS"/>
    <property type="match status" value="1"/>
</dbReference>
<dbReference type="InterPro" id="IPR015422">
    <property type="entry name" value="PyrdxlP-dep_Trfase_small"/>
</dbReference>
<dbReference type="GO" id="GO:0019346">
    <property type="term" value="P:transsulfuration"/>
    <property type="evidence" value="ECO:0007669"/>
    <property type="project" value="InterPro"/>
</dbReference>
<dbReference type="GO" id="GO:0004123">
    <property type="term" value="F:cystathionine gamma-lyase activity"/>
    <property type="evidence" value="ECO:0007669"/>
    <property type="project" value="TreeGrafter"/>
</dbReference>
<dbReference type="Gene3D" id="3.40.640.10">
    <property type="entry name" value="Type I PLP-dependent aspartate aminotransferase-like (Major domain)"/>
    <property type="match status" value="1"/>
</dbReference>
<dbReference type="Proteomes" id="UP000198582">
    <property type="component" value="Unassembled WGS sequence"/>
</dbReference>
<dbReference type="Pfam" id="PF01053">
    <property type="entry name" value="Cys_Met_Meta_PP"/>
    <property type="match status" value="1"/>
</dbReference>
<dbReference type="EMBL" id="FOEF01000032">
    <property type="protein sequence ID" value="SEP53876.1"/>
    <property type="molecule type" value="Genomic_DNA"/>
</dbReference>
<sequence length="343" mass="36243">MDDWTPRTRAIAAGRPHGPGEPLNTPIVATSTFEAGGDFVYARSDGTATWAALEEAVGALEGGRAFAFASGVATLSAVLDSLPVGSQVAVPTFSYAVTRGALQHAQKLGRLTVTELEPTDTQAWIDCGADLLWLESPTNPTLDVMDIEAIAKGARGRVVVDNTFATPLHQQPLKLGADVVVHSATKLIGGHSDLLLGIAVAKDDAVAEELRGARTRIGTTPGALEAWLALRGLRTLHVRLAEQEKTAALLVSRLAEHPAVTKVRYPGFGMMAAFELSDAEAADRVCASVRLIRSATSLGGVESLVERRAWLPGEERVPAGLIRLSVGLEDPEDLWRDLLAALG</sequence>
<comment type="similarity">
    <text evidence="2 6">Belongs to the trans-sulfuration enzymes family.</text>
</comment>
<dbReference type="PANTHER" id="PTHR11808">
    <property type="entry name" value="TRANS-SULFURATION ENZYME FAMILY MEMBER"/>
    <property type="match status" value="1"/>
</dbReference>
<feature type="region of interest" description="Disordered" evidence="7">
    <location>
        <begin position="1"/>
        <end position="23"/>
    </location>
</feature>
<reference evidence="8 9" key="1">
    <citation type="submission" date="2016-10" db="EMBL/GenBank/DDBJ databases">
        <authorList>
            <person name="de Groot N.N."/>
        </authorList>
    </citation>
    <scope>NUCLEOTIDE SEQUENCE [LARGE SCALE GENOMIC DNA]</scope>
    <source>
        <strain evidence="8 9">DSM 44993</strain>
    </source>
</reference>
<organism evidence="8 9">
    <name type="scientific">Amycolatopsis saalfeldensis</name>
    <dbReference type="NCBI Taxonomy" id="394193"/>
    <lineage>
        <taxon>Bacteria</taxon>
        <taxon>Bacillati</taxon>
        <taxon>Actinomycetota</taxon>
        <taxon>Actinomycetes</taxon>
        <taxon>Pseudonocardiales</taxon>
        <taxon>Pseudonocardiaceae</taxon>
        <taxon>Amycolatopsis</taxon>
    </lineage>
</organism>
<protein>
    <submittedName>
        <fullName evidence="8">Cystathionine gamma-synthase</fullName>
    </submittedName>
</protein>
<evidence type="ECO:0000256" key="7">
    <source>
        <dbReference type="SAM" id="MobiDB-lite"/>
    </source>
</evidence>
<evidence type="ECO:0000256" key="5">
    <source>
        <dbReference type="PIRSR" id="PIRSR001434-2"/>
    </source>
</evidence>
<proteinExistence type="inferred from homology"/>
<name>A0A1H8YNZ5_9PSEU</name>
<dbReference type="InterPro" id="IPR015421">
    <property type="entry name" value="PyrdxlP-dep_Trfase_major"/>
</dbReference>
<feature type="modified residue" description="N6-(pyridoxal phosphate)lysine" evidence="5">
    <location>
        <position position="186"/>
    </location>
</feature>
<dbReference type="GO" id="GO:0003962">
    <property type="term" value="F:cystathionine gamma-synthase activity"/>
    <property type="evidence" value="ECO:0007669"/>
    <property type="project" value="TreeGrafter"/>
</dbReference>
<evidence type="ECO:0000256" key="3">
    <source>
        <dbReference type="ARBA" id="ARBA00022898"/>
    </source>
</evidence>
<gene>
    <name evidence="8" type="ORF">SAMN04489732_13257</name>
</gene>
<dbReference type="InterPro" id="IPR015424">
    <property type="entry name" value="PyrdxlP-dep_Trfase"/>
</dbReference>
<evidence type="ECO:0000256" key="2">
    <source>
        <dbReference type="ARBA" id="ARBA00009077"/>
    </source>
</evidence>
<evidence type="ECO:0000256" key="6">
    <source>
        <dbReference type="RuleBase" id="RU362118"/>
    </source>
</evidence>
<keyword evidence="9" id="KW-1185">Reference proteome</keyword>
<evidence type="ECO:0000256" key="1">
    <source>
        <dbReference type="ARBA" id="ARBA00001933"/>
    </source>
</evidence>
<accession>A0A1H8YNZ5</accession>
<evidence type="ECO:0000256" key="4">
    <source>
        <dbReference type="ARBA" id="ARBA00023194"/>
    </source>
</evidence>
<dbReference type="RefSeq" id="WP_091628799.1">
    <property type="nucleotide sequence ID" value="NZ_FOEF01000032.1"/>
</dbReference>
<keyword evidence="4" id="KW-0045">Antibiotic biosynthesis</keyword>
<evidence type="ECO:0000313" key="8">
    <source>
        <dbReference type="EMBL" id="SEP53876.1"/>
    </source>
</evidence>
<dbReference type="GO" id="GO:0019343">
    <property type="term" value="P:cysteine biosynthetic process via cystathionine"/>
    <property type="evidence" value="ECO:0007669"/>
    <property type="project" value="TreeGrafter"/>
</dbReference>
<dbReference type="SUPFAM" id="SSF53383">
    <property type="entry name" value="PLP-dependent transferases"/>
    <property type="match status" value="1"/>
</dbReference>
<dbReference type="AlphaFoldDB" id="A0A1H8YNZ5"/>
<dbReference type="OrthoDB" id="9805790at2"/>
<dbReference type="STRING" id="394193.SAMN04489732_13257"/>
<dbReference type="PANTHER" id="PTHR11808:SF15">
    <property type="entry name" value="CYSTATHIONINE GAMMA-LYASE"/>
    <property type="match status" value="1"/>
</dbReference>
<dbReference type="GO" id="GO:0005737">
    <property type="term" value="C:cytoplasm"/>
    <property type="evidence" value="ECO:0007669"/>
    <property type="project" value="TreeGrafter"/>
</dbReference>